<dbReference type="EMBL" id="JANBPW010002905">
    <property type="protein sequence ID" value="KAJ1939259.1"/>
    <property type="molecule type" value="Genomic_DNA"/>
</dbReference>
<keyword evidence="2" id="KW-1185">Reference proteome</keyword>
<gene>
    <name evidence="1" type="ORF">FBU59_004183</name>
</gene>
<reference evidence="1" key="1">
    <citation type="submission" date="2022-07" db="EMBL/GenBank/DDBJ databases">
        <title>Phylogenomic reconstructions and comparative analyses of Kickxellomycotina fungi.</title>
        <authorList>
            <person name="Reynolds N.K."/>
            <person name="Stajich J.E."/>
            <person name="Barry K."/>
            <person name="Grigoriev I.V."/>
            <person name="Crous P."/>
            <person name="Smith M.E."/>
        </authorList>
    </citation>
    <scope>NUCLEOTIDE SEQUENCE</scope>
    <source>
        <strain evidence="1">NRRL 5244</strain>
    </source>
</reference>
<sequence length="131" mass="14084">MFTQNSKKKQTTLSFARKSMPGSKHPSATTKVRSTPYTRPISQPTTSQYFSKNTPSHARSQPTGSSRMYKSDSFGSEISAMIHSSQGTGAVQYGGIPSGSLRPSAAVKLSAKQLEAFDMAVNQRSSVFITG</sequence>
<accession>A0ACC1J695</accession>
<feature type="non-terminal residue" evidence="1">
    <location>
        <position position="131"/>
    </location>
</feature>
<comment type="caution">
    <text evidence="1">The sequence shown here is derived from an EMBL/GenBank/DDBJ whole genome shotgun (WGS) entry which is preliminary data.</text>
</comment>
<proteinExistence type="predicted"/>
<name>A0ACC1J695_9FUNG</name>
<dbReference type="Proteomes" id="UP001150603">
    <property type="component" value="Unassembled WGS sequence"/>
</dbReference>
<protein>
    <submittedName>
        <fullName evidence="1">Uncharacterized protein</fullName>
    </submittedName>
</protein>
<evidence type="ECO:0000313" key="1">
    <source>
        <dbReference type="EMBL" id="KAJ1939259.1"/>
    </source>
</evidence>
<evidence type="ECO:0000313" key="2">
    <source>
        <dbReference type="Proteomes" id="UP001150603"/>
    </source>
</evidence>
<organism evidence="1 2">
    <name type="scientific">Linderina macrospora</name>
    <dbReference type="NCBI Taxonomy" id="4868"/>
    <lineage>
        <taxon>Eukaryota</taxon>
        <taxon>Fungi</taxon>
        <taxon>Fungi incertae sedis</taxon>
        <taxon>Zoopagomycota</taxon>
        <taxon>Kickxellomycotina</taxon>
        <taxon>Kickxellomycetes</taxon>
        <taxon>Kickxellales</taxon>
        <taxon>Kickxellaceae</taxon>
        <taxon>Linderina</taxon>
    </lineage>
</organism>